<proteinExistence type="predicted"/>
<accession>B0JU28</accession>
<protein>
    <submittedName>
        <fullName evidence="1">Uncharacterized protein</fullName>
    </submittedName>
</protein>
<dbReference type="PaxDb" id="449447-MAE_13940"/>
<dbReference type="EnsemblBacteria" id="BAG01216">
    <property type="protein sequence ID" value="BAG01216"/>
    <property type="gene ID" value="MAE_13940"/>
</dbReference>
<organism evidence="1 2">
    <name type="scientific">Microcystis aeruginosa (strain NIES-843 / IAM M-2473)</name>
    <dbReference type="NCBI Taxonomy" id="449447"/>
    <lineage>
        <taxon>Bacteria</taxon>
        <taxon>Bacillati</taxon>
        <taxon>Cyanobacteriota</taxon>
        <taxon>Cyanophyceae</taxon>
        <taxon>Oscillatoriophycideae</taxon>
        <taxon>Chroococcales</taxon>
        <taxon>Microcystaceae</taxon>
        <taxon>Microcystis</taxon>
    </lineage>
</organism>
<keyword evidence="2" id="KW-1185">Reference proteome</keyword>
<dbReference type="KEGG" id="mar:MAE_13940"/>
<dbReference type="EMBL" id="AP009552">
    <property type="protein sequence ID" value="BAG01216.1"/>
    <property type="molecule type" value="Genomic_DNA"/>
</dbReference>
<gene>
    <name evidence="1" type="ordered locus">MAE_13940</name>
</gene>
<name>B0JU28_MICAN</name>
<sequence>MLNGFSLKYNSQSNLKNPLPYLHFPPSYTLILQPQRSPTPLDCKDLFSLTRG</sequence>
<dbReference type="HOGENOM" id="CLU_3081826_0_0_3"/>
<dbReference type="STRING" id="449447.MAE_13940"/>
<evidence type="ECO:0000313" key="1">
    <source>
        <dbReference type="EMBL" id="BAG01216.1"/>
    </source>
</evidence>
<dbReference type="AlphaFoldDB" id="B0JU28"/>
<reference evidence="1 2" key="1">
    <citation type="journal article" date="2007" name="DNA Res.">
        <title>Complete genomic structure of the bloom-forming toxic cyanobacterium Microcystis aeruginosa NIES-843.</title>
        <authorList>
            <person name="Kaneko T."/>
            <person name="Nakajima N."/>
            <person name="Okamoto S."/>
            <person name="Suzuki I."/>
            <person name="Tanabe Y."/>
            <person name="Tamaoki M."/>
            <person name="Nakamura Y."/>
            <person name="Kasai F."/>
            <person name="Watanabe A."/>
            <person name="Kawashima K."/>
            <person name="Kishida Y."/>
            <person name="Ono A."/>
            <person name="Shimizu Y."/>
            <person name="Takahashi C."/>
            <person name="Minami C."/>
            <person name="Fujishiro T."/>
            <person name="Kohara M."/>
            <person name="Katoh M."/>
            <person name="Nakazaki N."/>
            <person name="Nakayama S."/>
            <person name="Yamada M."/>
            <person name="Tabata S."/>
            <person name="Watanabe M.M."/>
        </authorList>
    </citation>
    <scope>NUCLEOTIDE SEQUENCE [LARGE SCALE GENOMIC DNA]</scope>
    <source>
        <strain evidence="2">NIES-843 / IAM M-247</strain>
    </source>
</reference>
<dbReference type="Proteomes" id="UP000001510">
    <property type="component" value="Chromosome"/>
</dbReference>
<evidence type="ECO:0000313" key="2">
    <source>
        <dbReference type="Proteomes" id="UP000001510"/>
    </source>
</evidence>